<dbReference type="PROSITE" id="PS51710">
    <property type="entry name" value="G_OBG"/>
    <property type="match status" value="1"/>
</dbReference>
<keyword evidence="2" id="KW-0342">GTP-binding</keyword>
<evidence type="ECO:0000313" key="5">
    <source>
        <dbReference type="EMBL" id="URE45584.1"/>
    </source>
</evidence>
<dbReference type="Proteomes" id="UP001055439">
    <property type="component" value="Chromosome 9"/>
</dbReference>
<dbReference type="InterPro" id="IPR004095">
    <property type="entry name" value="TGS"/>
</dbReference>
<dbReference type="InterPro" id="IPR012676">
    <property type="entry name" value="TGS-like"/>
</dbReference>
<evidence type="ECO:0000259" key="4">
    <source>
        <dbReference type="PROSITE" id="PS51880"/>
    </source>
</evidence>
<sequence length="447" mass="49820">MATVMQKIKDIEDEMARTQKNKATAHHLGLLKAKLAKLRRELLAPTSKGGGGAGEGFDVTKSGDARVGLVGFPSVGKSTLLNKLTGTFSEVASYEFTTLTCIPGVIVYRGAKIQPIATSSGYVLISSTLDQLLVCSSQILLLDLPGIIEGAKDGKGRGRQVISTARTCNCILIVLDAIKPITHKRLIEKELEGFGIRLNKEPPNLTFRKKDKGGINFTSTVTNTQLDLETVKAICSEYRIHNADISLRYDATADDLIDVIEGSRVYMPCIYAVNKIDQITLEELEILDKLPHYCPVSAHLEWNLDGLLEKIWEYLDLVRIYTKPKGLNPDYEDPVILSSKRRTVEDFCNRIHKDMVKQFKYALVWGSSVKHKPQRVGKEHELEDEDVVQIIKKDFCTNIQDKEHFGLGISRFSSTHWPAKSKCWQQHITTDIAASRYSSVYGTHGGT</sequence>
<dbReference type="InterPro" id="IPR031167">
    <property type="entry name" value="G_OBG"/>
</dbReference>
<dbReference type="PANTHER" id="PTHR43127">
    <property type="entry name" value="DEVELOPMENTALLY-REGULATED GTP-BINDING PROTEIN 2"/>
    <property type="match status" value="1"/>
</dbReference>
<organism evidence="5 6">
    <name type="scientific">Musa troglodytarum</name>
    <name type="common">fe'i banana</name>
    <dbReference type="NCBI Taxonomy" id="320322"/>
    <lineage>
        <taxon>Eukaryota</taxon>
        <taxon>Viridiplantae</taxon>
        <taxon>Streptophyta</taxon>
        <taxon>Embryophyta</taxon>
        <taxon>Tracheophyta</taxon>
        <taxon>Spermatophyta</taxon>
        <taxon>Magnoliopsida</taxon>
        <taxon>Liliopsida</taxon>
        <taxon>Zingiberales</taxon>
        <taxon>Musaceae</taxon>
        <taxon>Musa</taxon>
    </lineage>
</organism>
<protein>
    <submittedName>
        <fullName evidence="5">GTP-binding protein</fullName>
    </submittedName>
</protein>
<dbReference type="PROSITE" id="PS00905">
    <property type="entry name" value="GTP1_OBG"/>
    <property type="match status" value="1"/>
</dbReference>
<dbReference type="GO" id="GO:0005525">
    <property type="term" value="F:GTP binding"/>
    <property type="evidence" value="ECO:0007669"/>
    <property type="project" value="UniProtKB-KW"/>
</dbReference>
<proteinExistence type="predicted"/>
<dbReference type="Pfam" id="PF01926">
    <property type="entry name" value="MMR_HSR1"/>
    <property type="match status" value="1"/>
</dbReference>
<dbReference type="NCBIfam" id="TIGR00231">
    <property type="entry name" value="small_GTP"/>
    <property type="match status" value="1"/>
</dbReference>
<evidence type="ECO:0000313" key="6">
    <source>
        <dbReference type="Proteomes" id="UP001055439"/>
    </source>
</evidence>
<dbReference type="InterPro" id="IPR006074">
    <property type="entry name" value="GTP1-OBG_CS"/>
</dbReference>
<dbReference type="SUPFAM" id="SSF52540">
    <property type="entry name" value="P-loop containing nucleoside triphosphate hydrolases"/>
    <property type="match status" value="1"/>
</dbReference>
<dbReference type="GO" id="GO:0003924">
    <property type="term" value="F:GTPase activity"/>
    <property type="evidence" value="ECO:0007669"/>
    <property type="project" value="InterPro"/>
</dbReference>
<dbReference type="CDD" id="cd17230">
    <property type="entry name" value="TGS_DRG1"/>
    <property type="match status" value="1"/>
</dbReference>
<name>A0A9E7I4X3_9LILI</name>
<dbReference type="FunFam" id="3.10.20.30:FF:000003">
    <property type="entry name" value="Developmentally-regulated GTP-binding protein 1"/>
    <property type="match status" value="1"/>
</dbReference>
<dbReference type="Gene3D" id="3.10.20.30">
    <property type="match status" value="1"/>
</dbReference>
<dbReference type="Pfam" id="PF02824">
    <property type="entry name" value="TGS"/>
    <property type="match status" value="1"/>
</dbReference>
<gene>
    <name evidence="5" type="ORF">MUK42_15153</name>
</gene>
<dbReference type="InterPro" id="IPR006073">
    <property type="entry name" value="GTP-bd"/>
</dbReference>
<dbReference type="Pfam" id="PF16897">
    <property type="entry name" value="MMR_HSR1_Xtn"/>
    <property type="match status" value="1"/>
</dbReference>
<dbReference type="InterPro" id="IPR031662">
    <property type="entry name" value="GTP-binding_2"/>
</dbReference>
<keyword evidence="6" id="KW-1185">Reference proteome</keyword>
<dbReference type="InterPro" id="IPR045001">
    <property type="entry name" value="DRG"/>
</dbReference>
<feature type="domain" description="TGS" evidence="4">
    <location>
        <begin position="316"/>
        <end position="392"/>
    </location>
</feature>
<feature type="domain" description="OBG-type G" evidence="3">
    <location>
        <begin position="65"/>
        <end position="316"/>
    </location>
</feature>
<dbReference type="InterPro" id="IPR005225">
    <property type="entry name" value="Small_GTP-bd"/>
</dbReference>
<dbReference type="InterPro" id="IPR012675">
    <property type="entry name" value="Beta-grasp_dom_sf"/>
</dbReference>
<reference evidence="5" key="1">
    <citation type="submission" date="2022-05" db="EMBL/GenBank/DDBJ databases">
        <title>The Musa troglodytarum L. genome provides insights into the mechanism of non-climacteric behaviour and enrichment of carotenoids.</title>
        <authorList>
            <person name="Wang J."/>
        </authorList>
    </citation>
    <scope>NUCLEOTIDE SEQUENCE</scope>
    <source>
        <tissue evidence="5">Leaf</tissue>
    </source>
</reference>
<dbReference type="CDD" id="cd01896">
    <property type="entry name" value="DRG"/>
    <property type="match status" value="1"/>
</dbReference>
<dbReference type="SUPFAM" id="SSF81271">
    <property type="entry name" value="TGS-like"/>
    <property type="match status" value="1"/>
</dbReference>
<evidence type="ECO:0000256" key="1">
    <source>
        <dbReference type="ARBA" id="ARBA00022741"/>
    </source>
</evidence>
<dbReference type="PROSITE" id="PS51880">
    <property type="entry name" value="TGS"/>
    <property type="match status" value="1"/>
</dbReference>
<dbReference type="InterPro" id="IPR027417">
    <property type="entry name" value="P-loop_NTPase"/>
</dbReference>
<evidence type="ECO:0000259" key="3">
    <source>
        <dbReference type="PROSITE" id="PS51710"/>
    </source>
</evidence>
<keyword evidence="1" id="KW-0547">Nucleotide-binding</keyword>
<evidence type="ECO:0000256" key="2">
    <source>
        <dbReference type="ARBA" id="ARBA00023134"/>
    </source>
</evidence>
<dbReference type="AlphaFoldDB" id="A0A9E7I4X3"/>
<dbReference type="PRINTS" id="PR00326">
    <property type="entry name" value="GTP1OBG"/>
</dbReference>
<accession>A0A9E7I4X3</accession>
<dbReference type="EMBL" id="CP097511">
    <property type="protein sequence ID" value="URE45584.1"/>
    <property type="molecule type" value="Genomic_DNA"/>
</dbReference>
<dbReference type="Gene3D" id="6.10.140.1070">
    <property type="match status" value="2"/>
</dbReference>
<dbReference type="OrthoDB" id="603at2759"/>